<evidence type="ECO:0000256" key="1">
    <source>
        <dbReference type="ARBA" id="ARBA00004496"/>
    </source>
</evidence>
<keyword evidence="2" id="KW-0963">Cytoplasm</keyword>
<accession>A0A3P8PIQ5</accession>
<evidence type="ECO:0000256" key="9">
    <source>
        <dbReference type="SAM" id="Phobius"/>
    </source>
</evidence>
<dbReference type="Proteomes" id="UP000265100">
    <property type="component" value="Chromosome 13"/>
</dbReference>
<dbReference type="AlphaFoldDB" id="A0A3P8PIQ5"/>
<comment type="similarity">
    <text evidence="5">Belongs to the peroxiredoxin-like PRXL2 family. PRXL2A subfamily.</text>
</comment>
<protein>
    <recommendedName>
        <fullName evidence="6">Peroxiredoxin-like 2A</fullName>
    </recommendedName>
    <alternativeName>
        <fullName evidence="8">Peroxiredoxin-like 2 activated in M-CSF stimulated monocytes</fullName>
    </alternativeName>
    <alternativeName>
        <fullName evidence="7">Redox-regulatory protein FAM213A</fullName>
    </alternativeName>
</protein>
<keyword evidence="4" id="KW-0676">Redox-active center</keyword>
<evidence type="ECO:0000256" key="4">
    <source>
        <dbReference type="ARBA" id="ARBA00023284"/>
    </source>
</evidence>
<evidence type="ECO:0000256" key="6">
    <source>
        <dbReference type="ARBA" id="ARBA00023849"/>
    </source>
</evidence>
<reference evidence="10" key="3">
    <citation type="submission" date="2025-08" db="UniProtKB">
        <authorList>
            <consortium name="Ensembl"/>
        </authorList>
    </citation>
    <scope>IDENTIFICATION</scope>
</reference>
<dbReference type="GO" id="GO:0016209">
    <property type="term" value="F:antioxidant activity"/>
    <property type="evidence" value="ECO:0007669"/>
    <property type="project" value="UniProtKB-KW"/>
</dbReference>
<feature type="transmembrane region" description="Helical" evidence="9">
    <location>
        <begin position="31"/>
        <end position="53"/>
    </location>
</feature>
<dbReference type="Ensembl" id="ENSACLT00000017263.2">
    <property type="protein sequence ID" value="ENSACLP00000016853.2"/>
    <property type="gene ID" value="ENSACLG00000011475.2"/>
</dbReference>
<evidence type="ECO:0000313" key="10">
    <source>
        <dbReference type="Ensembl" id="ENSACLP00000016853.2"/>
    </source>
</evidence>
<evidence type="ECO:0000313" key="11">
    <source>
        <dbReference type="Proteomes" id="UP000265100"/>
    </source>
</evidence>
<keyword evidence="9" id="KW-0812">Transmembrane</keyword>
<dbReference type="CDD" id="cd02970">
    <property type="entry name" value="PRX_like2"/>
    <property type="match status" value="1"/>
</dbReference>
<keyword evidence="9" id="KW-0472">Membrane</keyword>
<dbReference type="InterPro" id="IPR032801">
    <property type="entry name" value="PXL2A/B/C"/>
</dbReference>
<keyword evidence="11" id="KW-1185">Reference proteome</keyword>
<dbReference type="Bgee" id="ENSACLG00000011475">
    <property type="expression patterns" value="Expressed in camera-type eye and 8 other cell types or tissues"/>
</dbReference>
<dbReference type="STRING" id="8154.ENSACLP00000016853"/>
<feature type="transmembrane region" description="Helical" evidence="9">
    <location>
        <begin position="65"/>
        <end position="85"/>
    </location>
</feature>
<proteinExistence type="inferred from homology"/>
<evidence type="ECO:0000256" key="7">
    <source>
        <dbReference type="ARBA" id="ARBA00032058"/>
    </source>
</evidence>
<dbReference type="Pfam" id="PF13911">
    <property type="entry name" value="AhpC-TSA_2"/>
    <property type="match status" value="1"/>
</dbReference>
<evidence type="ECO:0000256" key="5">
    <source>
        <dbReference type="ARBA" id="ARBA00023787"/>
    </source>
</evidence>
<reference evidence="11" key="2">
    <citation type="submission" date="2023-03" db="EMBL/GenBank/DDBJ databases">
        <authorList>
            <consortium name="Wellcome Sanger Institute Data Sharing"/>
        </authorList>
    </citation>
    <scope>NUCLEOTIDE SEQUENCE [LARGE SCALE GENOMIC DNA]</scope>
</reference>
<sequence length="265" mass="28934">MGMLSLVEMQSQLRCDVCTSTVKYCSNKEQLMSLMLMFLLLNMLLLFCVAVLSSASGLEGELFGMGMWAVGLGAVGAALTGIFLANTDLCLTKAANATLQYLEDADLHSTTGDEKVIKAKSLWETNGAVVMAEASALSSLKPQLEELGVPLVAVVKEDIGTEIRDFRPHFAGDIYIDEQKRFYGPVQRRMGGLGFIRLGVWQNFRRAWRSGYQGNMNGEGFVLGGVFVIGPAEQGILLEHREKEFGDKVDTADVLEAVKKIVPVK</sequence>
<evidence type="ECO:0000256" key="2">
    <source>
        <dbReference type="ARBA" id="ARBA00022490"/>
    </source>
</evidence>
<name>A0A3P8PIQ5_ASTCA</name>
<dbReference type="PANTHER" id="PTHR28630">
    <property type="match status" value="1"/>
</dbReference>
<comment type="subcellular location">
    <subcellularLocation>
        <location evidence="1">Cytoplasm</location>
    </subcellularLocation>
</comment>
<evidence type="ECO:0000256" key="8">
    <source>
        <dbReference type="ARBA" id="ARBA00032129"/>
    </source>
</evidence>
<keyword evidence="3" id="KW-0049">Antioxidant</keyword>
<reference evidence="10" key="4">
    <citation type="submission" date="2025-09" db="UniProtKB">
        <authorList>
            <consortium name="Ensembl"/>
        </authorList>
    </citation>
    <scope>IDENTIFICATION</scope>
</reference>
<organism evidence="10 11">
    <name type="scientific">Astatotilapia calliptera</name>
    <name type="common">Eastern happy</name>
    <name type="synonym">Chromis callipterus</name>
    <dbReference type="NCBI Taxonomy" id="8154"/>
    <lineage>
        <taxon>Eukaryota</taxon>
        <taxon>Metazoa</taxon>
        <taxon>Chordata</taxon>
        <taxon>Craniata</taxon>
        <taxon>Vertebrata</taxon>
        <taxon>Euteleostomi</taxon>
        <taxon>Actinopterygii</taxon>
        <taxon>Neopterygii</taxon>
        <taxon>Teleostei</taxon>
        <taxon>Neoteleostei</taxon>
        <taxon>Acanthomorphata</taxon>
        <taxon>Ovalentaria</taxon>
        <taxon>Cichlomorphae</taxon>
        <taxon>Cichliformes</taxon>
        <taxon>Cichlidae</taxon>
        <taxon>African cichlids</taxon>
        <taxon>Pseudocrenilabrinae</taxon>
        <taxon>Haplochromini</taxon>
        <taxon>Astatotilapia</taxon>
    </lineage>
</organism>
<dbReference type="GeneTree" id="ENSGT00940000164872"/>
<dbReference type="GO" id="GO:0005737">
    <property type="term" value="C:cytoplasm"/>
    <property type="evidence" value="ECO:0007669"/>
    <property type="project" value="UniProtKB-SubCell"/>
</dbReference>
<keyword evidence="9" id="KW-1133">Transmembrane helix</keyword>
<dbReference type="PANTHER" id="PTHR28630:SF31">
    <property type="entry name" value="PEROXIREDOXIN-LIKE 2A"/>
    <property type="match status" value="1"/>
</dbReference>
<reference evidence="10 11" key="1">
    <citation type="submission" date="2018-05" db="EMBL/GenBank/DDBJ databases">
        <authorList>
            <person name="Datahose"/>
        </authorList>
    </citation>
    <scope>NUCLEOTIDE SEQUENCE</scope>
</reference>
<evidence type="ECO:0000256" key="3">
    <source>
        <dbReference type="ARBA" id="ARBA00022862"/>
    </source>
</evidence>
<dbReference type="OMA" id="NILRANW"/>